<evidence type="ECO:0000313" key="1">
    <source>
        <dbReference type="EMBL" id="CAH2035366.1"/>
    </source>
</evidence>
<name>A0ABN8HPS4_9NEOP</name>
<accession>A0ABN8HPS4</accession>
<dbReference type="Proteomes" id="UP000837857">
    <property type="component" value="Chromosome 1"/>
</dbReference>
<dbReference type="EMBL" id="OW152813">
    <property type="protein sequence ID" value="CAH2035366.1"/>
    <property type="molecule type" value="Genomic_DNA"/>
</dbReference>
<proteinExistence type="predicted"/>
<evidence type="ECO:0000313" key="2">
    <source>
        <dbReference type="Proteomes" id="UP000837857"/>
    </source>
</evidence>
<sequence>MQSKFPQVFGKPVPIIKTFHDVKRKAAQLIAGGNRSVDLQRILLLKQVGDVTSPRMLQRLGQTTLWQRACSEPVPLSPHPRQDSQCLAGTPAAGAWHMEAPFQAYY</sequence>
<reference evidence="1" key="1">
    <citation type="submission" date="2022-03" db="EMBL/GenBank/DDBJ databases">
        <authorList>
            <person name="Martin H S."/>
        </authorList>
    </citation>
    <scope>NUCLEOTIDE SEQUENCE</scope>
</reference>
<gene>
    <name evidence="1" type="ORF">IPOD504_LOCUS525</name>
</gene>
<protein>
    <submittedName>
        <fullName evidence="1">Uncharacterized protein</fullName>
    </submittedName>
</protein>
<keyword evidence="2" id="KW-1185">Reference proteome</keyword>
<organism evidence="1 2">
    <name type="scientific">Iphiclides podalirius</name>
    <name type="common">scarce swallowtail</name>
    <dbReference type="NCBI Taxonomy" id="110791"/>
    <lineage>
        <taxon>Eukaryota</taxon>
        <taxon>Metazoa</taxon>
        <taxon>Ecdysozoa</taxon>
        <taxon>Arthropoda</taxon>
        <taxon>Hexapoda</taxon>
        <taxon>Insecta</taxon>
        <taxon>Pterygota</taxon>
        <taxon>Neoptera</taxon>
        <taxon>Endopterygota</taxon>
        <taxon>Lepidoptera</taxon>
        <taxon>Glossata</taxon>
        <taxon>Ditrysia</taxon>
        <taxon>Papilionoidea</taxon>
        <taxon>Papilionidae</taxon>
        <taxon>Papilioninae</taxon>
        <taxon>Iphiclides</taxon>
    </lineage>
</organism>
<feature type="non-terminal residue" evidence="1">
    <location>
        <position position="106"/>
    </location>
</feature>